<sequence>MLSRFKNYVYDRRRGLMMVAGMGGILYFAKEYAVEHVREMHWNLQQEQVAQDNLKRRYRKTHDDISDSVMVLVGTLAQQILDGMDVETLTQELQSRTRARPRNTSSSASSSNNGLREADASDSGPESLSPMSISGPQSMNAADTLGSPPSSSGAQPLSESMLTSSDMSMLADSIASSSTSGSSIASQTKAELWNEVKILSLTRALTTMYTLTLLCLLSAIQMTMLARAKYVRSVLRMERDDRLREIFDEQLSLTRLLLGGGPESVDDLLEEGLNGGMQDDTAEDIDGMYLSLSWWLLHVGWKDVGERVRRGVEETFDGVSLKSRLSALDIHRLVRDVRRRVEQEVTFEGDERHTQFLSSLLPPTPETMQHVLAQCGFSSPAPPALAELVQETRNTVSSDDFGYVLEACLDVATKIMIDTFESNVFQGSAEATEVRIRLAALLPDFARWSQLALNAVPNELIDRLLASREIHALSAIVFEKFEDRFA</sequence>
<dbReference type="GO" id="GO:0045046">
    <property type="term" value="P:protein import into peroxisome membrane"/>
    <property type="evidence" value="ECO:0007669"/>
    <property type="project" value="TreeGrafter"/>
</dbReference>
<feature type="region of interest" description="Disordered" evidence="1">
    <location>
        <begin position="92"/>
        <end position="162"/>
    </location>
</feature>
<dbReference type="AlphaFoldDB" id="A0A0D7A9H5"/>
<dbReference type="PANTHER" id="PTHR28080">
    <property type="entry name" value="PEROXISOMAL BIOGENESIS FACTOR 3"/>
    <property type="match status" value="1"/>
</dbReference>
<dbReference type="GO" id="GO:0005778">
    <property type="term" value="C:peroxisomal membrane"/>
    <property type="evidence" value="ECO:0007669"/>
    <property type="project" value="InterPro"/>
</dbReference>
<keyword evidence="3" id="KW-1185">Reference proteome</keyword>
<dbReference type="OrthoDB" id="45930at2759"/>
<proteinExistence type="predicted"/>
<evidence type="ECO:0000313" key="3">
    <source>
        <dbReference type="Proteomes" id="UP000054144"/>
    </source>
</evidence>
<dbReference type="Proteomes" id="UP000054144">
    <property type="component" value="Unassembled WGS sequence"/>
</dbReference>
<gene>
    <name evidence="2" type="ORF">FISHEDRAFT_66047</name>
</gene>
<evidence type="ECO:0000256" key="1">
    <source>
        <dbReference type="SAM" id="MobiDB-lite"/>
    </source>
</evidence>
<dbReference type="PANTHER" id="PTHR28080:SF1">
    <property type="entry name" value="PEROXISOMAL BIOGENESIS FACTOR 3"/>
    <property type="match status" value="1"/>
</dbReference>
<feature type="compositionally biased region" description="Low complexity" evidence="1">
    <location>
        <begin position="102"/>
        <end position="113"/>
    </location>
</feature>
<organism evidence="2 3">
    <name type="scientific">Fistulina hepatica ATCC 64428</name>
    <dbReference type="NCBI Taxonomy" id="1128425"/>
    <lineage>
        <taxon>Eukaryota</taxon>
        <taxon>Fungi</taxon>
        <taxon>Dikarya</taxon>
        <taxon>Basidiomycota</taxon>
        <taxon>Agaricomycotina</taxon>
        <taxon>Agaricomycetes</taxon>
        <taxon>Agaricomycetidae</taxon>
        <taxon>Agaricales</taxon>
        <taxon>Fistulinaceae</taxon>
        <taxon>Fistulina</taxon>
    </lineage>
</organism>
<accession>A0A0D7A9H5</accession>
<dbReference type="GO" id="GO:0030674">
    <property type="term" value="F:protein-macromolecule adaptor activity"/>
    <property type="evidence" value="ECO:0007669"/>
    <property type="project" value="TreeGrafter"/>
</dbReference>
<reference evidence="2 3" key="1">
    <citation type="journal article" date="2015" name="Fungal Genet. Biol.">
        <title>Evolution of novel wood decay mechanisms in Agaricales revealed by the genome sequences of Fistulina hepatica and Cylindrobasidium torrendii.</title>
        <authorList>
            <person name="Floudas D."/>
            <person name="Held B.W."/>
            <person name="Riley R."/>
            <person name="Nagy L.G."/>
            <person name="Koehler G."/>
            <person name="Ransdell A.S."/>
            <person name="Younus H."/>
            <person name="Chow J."/>
            <person name="Chiniquy J."/>
            <person name="Lipzen A."/>
            <person name="Tritt A."/>
            <person name="Sun H."/>
            <person name="Haridas S."/>
            <person name="LaButti K."/>
            <person name="Ohm R.A."/>
            <person name="Kues U."/>
            <person name="Blanchette R.A."/>
            <person name="Grigoriev I.V."/>
            <person name="Minto R.E."/>
            <person name="Hibbett D.S."/>
        </authorList>
    </citation>
    <scope>NUCLEOTIDE SEQUENCE [LARGE SCALE GENOMIC DNA]</scope>
    <source>
        <strain evidence="2 3">ATCC 64428</strain>
    </source>
</reference>
<dbReference type="InterPro" id="IPR006966">
    <property type="entry name" value="Peroxin-3"/>
</dbReference>
<dbReference type="EMBL" id="KN881933">
    <property type="protein sequence ID" value="KIY47473.1"/>
    <property type="molecule type" value="Genomic_DNA"/>
</dbReference>
<protein>
    <recommendedName>
        <fullName evidence="4">Peroxin-3</fullName>
    </recommendedName>
</protein>
<name>A0A0D7A9H5_9AGAR</name>
<evidence type="ECO:0008006" key="4">
    <source>
        <dbReference type="Google" id="ProtNLM"/>
    </source>
</evidence>
<evidence type="ECO:0000313" key="2">
    <source>
        <dbReference type="EMBL" id="KIY47473.1"/>
    </source>
</evidence>
<feature type="compositionally biased region" description="Polar residues" evidence="1">
    <location>
        <begin position="124"/>
        <end position="162"/>
    </location>
</feature>
<dbReference type="Pfam" id="PF04882">
    <property type="entry name" value="Peroxin-3"/>
    <property type="match status" value="1"/>
</dbReference>